<evidence type="ECO:0000313" key="6">
    <source>
        <dbReference type="Proteomes" id="UP001361570"/>
    </source>
</evidence>
<dbReference type="NCBIfam" id="TIGR00229">
    <property type="entry name" value="sensory_box"/>
    <property type="match status" value="2"/>
</dbReference>
<reference evidence="5 6" key="1">
    <citation type="submission" date="2024-03" db="EMBL/GenBank/DDBJ databases">
        <title>Draft genome sequence of Klenkia sp. LSe6-5.</title>
        <authorList>
            <person name="Duangmal K."/>
            <person name="Chantavorakit T."/>
        </authorList>
    </citation>
    <scope>NUCLEOTIDE SEQUENCE [LARGE SCALE GENOMIC DNA]</scope>
    <source>
        <strain evidence="5 6">LSe6-5</strain>
    </source>
</reference>
<dbReference type="Gene3D" id="3.30.450.40">
    <property type="match status" value="2"/>
</dbReference>
<dbReference type="CDD" id="cd00130">
    <property type="entry name" value="PAS"/>
    <property type="match status" value="2"/>
</dbReference>
<comment type="caution">
    <text evidence="5">The sequence shown here is derived from an EMBL/GenBank/DDBJ whole genome shotgun (WGS) entry which is preliminary data.</text>
</comment>
<feature type="domain" description="PAS" evidence="3">
    <location>
        <begin position="193"/>
        <end position="241"/>
    </location>
</feature>
<evidence type="ECO:0000313" key="5">
    <source>
        <dbReference type="EMBL" id="MEI4274087.1"/>
    </source>
</evidence>
<dbReference type="SMART" id="SM00086">
    <property type="entry name" value="PAC"/>
    <property type="match status" value="1"/>
</dbReference>
<accession>A0ABU8DZ21</accession>
<dbReference type="InterPro" id="IPR035965">
    <property type="entry name" value="PAS-like_dom_sf"/>
</dbReference>
<evidence type="ECO:0000256" key="2">
    <source>
        <dbReference type="SAM" id="MobiDB-lite"/>
    </source>
</evidence>
<gene>
    <name evidence="5" type="ORF">TEK04_20375</name>
</gene>
<dbReference type="SUPFAM" id="SSF81606">
    <property type="entry name" value="PP2C-like"/>
    <property type="match status" value="1"/>
</dbReference>
<evidence type="ECO:0000259" key="3">
    <source>
        <dbReference type="PROSITE" id="PS50112"/>
    </source>
</evidence>
<evidence type="ECO:0000259" key="4">
    <source>
        <dbReference type="PROSITE" id="PS50113"/>
    </source>
</evidence>
<feature type="domain" description="PAS" evidence="3">
    <location>
        <begin position="290"/>
        <end position="344"/>
    </location>
</feature>
<dbReference type="Gene3D" id="3.60.40.10">
    <property type="entry name" value="PPM-type phosphatase domain"/>
    <property type="match status" value="1"/>
</dbReference>
<dbReference type="InterPro" id="IPR036457">
    <property type="entry name" value="PPM-type-like_dom_sf"/>
</dbReference>
<evidence type="ECO:0000256" key="1">
    <source>
        <dbReference type="ARBA" id="ARBA00022801"/>
    </source>
</evidence>
<dbReference type="Pfam" id="PF08448">
    <property type="entry name" value="PAS_4"/>
    <property type="match status" value="1"/>
</dbReference>
<name>A0ABU8DZ21_9ACTN</name>
<dbReference type="InterPro" id="IPR003018">
    <property type="entry name" value="GAF"/>
</dbReference>
<proteinExistence type="predicted"/>
<dbReference type="Pfam" id="PF07228">
    <property type="entry name" value="SpoIIE"/>
    <property type="match status" value="1"/>
</dbReference>
<dbReference type="InterPro" id="IPR000014">
    <property type="entry name" value="PAS"/>
</dbReference>
<dbReference type="InterPro" id="IPR013656">
    <property type="entry name" value="PAS_4"/>
</dbReference>
<dbReference type="Gene3D" id="2.10.70.100">
    <property type="match status" value="1"/>
</dbReference>
<dbReference type="InterPro" id="IPR001932">
    <property type="entry name" value="PPM-type_phosphatase-like_dom"/>
</dbReference>
<dbReference type="Pfam" id="PF01590">
    <property type="entry name" value="GAF"/>
    <property type="match status" value="2"/>
</dbReference>
<dbReference type="SUPFAM" id="SSF55785">
    <property type="entry name" value="PYP-like sensor domain (PAS domain)"/>
    <property type="match status" value="2"/>
</dbReference>
<keyword evidence="1" id="KW-0378">Hydrolase</keyword>
<feature type="domain" description="PAC" evidence="4">
    <location>
        <begin position="244"/>
        <end position="296"/>
    </location>
</feature>
<organism evidence="5 6">
    <name type="scientific">Klenkia sesuvii</name>
    <dbReference type="NCBI Taxonomy" id="3103137"/>
    <lineage>
        <taxon>Bacteria</taxon>
        <taxon>Bacillati</taxon>
        <taxon>Actinomycetota</taxon>
        <taxon>Actinomycetes</taxon>
        <taxon>Geodermatophilales</taxon>
        <taxon>Geodermatophilaceae</taxon>
        <taxon>Klenkia</taxon>
    </lineage>
</organism>
<dbReference type="PANTHER" id="PTHR43156">
    <property type="entry name" value="STAGE II SPORULATION PROTEIN E-RELATED"/>
    <property type="match status" value="1"/>
</dbReference>
<dbReference type="Pfam" id="PF08447">
    <property type="entry name" value="PAS_3"/>
    <property type="match status" value="1"/>
</dbReference>
<dbReference type="PANTHER" id="PTHR43156:SF2">
    <property type="entry name" value="STAGE II SPORULATION PROTEIN E"/>
    <property type="match status" value="1"/>
</dbReference>
<dbReference type="Gene3D" id="3.30.450.20">
    <property type="entry name" value="PAS domain"/>
    <property type="match status" value="2"/>
</dbReference>
<dbReference type="SMART" id="SM00331">
    <property type="entry name" value="PP2C_SIG"/>
    <property type="match status" value="1"/>
</dbReference>
<feature type="region of interest" description="Disordered" evidence="2">
    <location>
        <begin position="827"/>
        <end position="854"/>
    </location>
</feature>
<dbReference type="SMART" id="SM00091">
    <property type="entry name" value="PAS"/>
    <property type="match status" value="2"/>
</dbReference>
<dbReference type="SMART" id="SM00065">
    <property type="entry name" value="GAF"/>
    <property type="match status" value="2"/>
</dbReference>
<keyword evidence="6" id="KW-1185">Reference proteome</keyword>
<dbReference type="EMBL" id="JBAPLU010000034">
    <property type="protein sequence ID" value="MEI4274087.1"/>
    <property type="molecule type" value="Genomic_DNA"/>
</dbReference>
<dbReference type="SUPFAM" id="SSF55781">
    <property type="entry name" value="GAF domain-like"/>
    <property type="match status" value="2"/>
</dbReference>
<dbReference type="PROSITE" id="PS50113">
    <property type="entry name" value="PAC"/>
    <property type="match status" value="1"/>
</dbReference>
<dbReference type="Proteomes" id="UP001361570">
    <property type="component" value="Unassembled WGS sequence"/>
</dbReference>
<dbReference type="InterPro" id="IPR013655">
    <property type="entry name" value="PAS_fold_3"/>
</dbReference>
<sequence length="854" mass="91518">MSTGLPSSTPLPAESDPAFERFARLVRAQLGVPVALVTLVSEQEQVFPGSLGLPEPWQGERRTPLSHSFCQHVVRSEEPLVVPDAREHPLVRDNLAIRDLGVVAYAGIPLRDQEGAVVGSLCAIDGEPHDWSATDLAVLRDLADACSSELQLRGVQRRTEAMAADHDADRTRWALAMDAGQVGSFDWHLATDVLTWDDRLLEIFGLTADTFDGNIAAFTKAVHPQDADRVSHAIQRAIDTLGFYEAEYRIVLPDGQNRWVQARGHALPDADGAPERLIGVAYDTTAVHDGEARTARVLEAMPTGYLSLDHDWRFTVVNTAAERLLGRPRDELLGRSATEAFPDPVGGDVEQACRAAVRTRLPQHVEAYYPAPLDAYYEVLCWPSPDGLSLFFTDTTQRTLTQRRAEDSAARLALLAAVARSLVDATDVPAAVAELPALVVPGLADGCVVTLLQDDGRPRDVGSWHADPAQRAALHRYAQVRLGAQSLTSPLARALAGGEEVRATAAEVRATLAPGEALDLYGAMDVADCLVLPIRGRDRVRGALTLFSGPGRPRDLDDESTARDVADRVGLALDNAALLMSQSQVAEGLQRSLLTEPPAPNHSEIVVRYIPATESAKVGGDWYDAFLQPSGSTMLVIGDVVGHDIEAAAAMGQLRGLLRGIAAYSDAGPAEVLRGLDAAMQVLQVPTLATAAVARFEQTAEELLRGVTRMVWSNAGHLPPVVVHPDGSLAVLADWRGNLLLGVDPATSRTEQVITLDRGSTILLFTDGLVERRASTLDDDMARLSEAVVDLAGGTLEELCDGLVARLVDGRNDDDIALVAVRLHPQDRPRPAEAGPTSVPLGLPADPADHLTPG</sequence>
<dbReference type="RefSeq" id="WP_336406202.1">
    <property type="nucleotide sequence ID" value="NZ_JBAPLU010000034.1"/>
</dbReference>
<dbReference type="InterPro" id="IPR029016">
    <property type="entry name" value="GAF-like_dom_sf"/>
</dbReference>
<dbReference type="InterPro" id="IPR052016">
    <property type="entry name" value="Bact_Sigma-Reg"/>
</dbReference>
<protein>
    <submittedName>
        <fullName evidence="5">SpoIIE family protein phosphatase</fullName>
    </submittedName>
</protein>
<dbReference type="InterPro" id="IPR001610">
    <property type="entry name" value="PAC"/>
</dbReference>
<dbReference type="InterPro" id="IPR000700">
    <property type="entry name" value="PAS-assoc_C"/>
</dbReference>
<dbReference type="PROSITE" id="PS50112">
    <property type="entry name" value="PAS"/>
    <property type="match status" value="2"/>
</dbReference>